<dbReference type="InterPro" id="IPR016166">
    <property type="entry name" value="FAD-bd_PCMH"/>
</dbReference>
<evidence type="ECO:0000256" key="4">
    <source>
        <dbReference type="ARBA" id="ARBA00022827"/>
    </source>
</evidence>
<keyword evidence="5" id="KW-0560">Oxidoreductase</keyword>
<reference evidence="7 8" key="1">
    <citation type="submission" date="2020-11" db="EMBL/GenBank/DDBJ databases">
        <title>Algicoccus daihaiensis sp.nov., isolated from Daihai Lake in Inner Mongolia.</title>
        <authorList>
            <person name="Kai J."/>
        </authorList>
    </citation>
    <scope>NUCLEOTIDE SEQUENCE [LARGE SCALE GENOMIC DNA]</scope>
    <source>
        <strain evidence="8">f23</strain>
    </source>
</reference>
<dbReference type="Pfam" id="PF01565">
    <property type="entry name" value="FAD_binding_4"/>
    <property type="match status" value="1"/>
</dbReference>
<proteinExistence type="inferred from homology"/>
<dbReference type="SUPFAM" id="SSF56176">
    <property type="entry name" value="FAD-binding/transporter-associated domain-like"/>
    <property type="match status" value="1"/>
</dbReference>
<evidence type="ECO:0000256" key="1">
    <source>
        <dbReference type="ARBA" id="ARBA00001974"/>
    </source>
</evidence>
<dbReference type="Gene3D" id="3.30.43.10">
    <property type="entry name" value="Uridine Diphospho-n-acetylenolpyruvylglucosamine Reductase, domain 2"/>
    <property type="match status" value="1"/>
</dbReference>
<dbReference type="InterPro" id="IPR006094">
    <property type="entry name" value="Oxid_FAD_bind_N"/>
</dbReference>
<dbReference type="InterPro" id="IPR051264">
    <property type="entry name" value="FAD-oxidored/transferase_4"/>
</dbReference>
<evidence type="ECO:0000259" key="6">
    <source>
        <dbReference type="PROSITE" id="PS51387"/>
    </source>
</evidence>
<evidence type="ECO:0000313" key="7">
    <source>
        <dbReference type="EMBL" id="UOD50633.1"/>
    </source>
</evidence>
<evidence type="ECO:0000256" key="5">
    <source>
        <dbReference type="ARBA" id="ARBA00023002"/>
    </source>
</evidence>
<evidence type="ECO:0000256" key="2">
    <source>
        <dbReference type="ARBA" id="ARBA00008000"/>
    </source>
</evidence>
<comment type="cofactor">
    <cofactor evidence="1">
        <name>FAD</name>
        <dbReference type="ChEBI" id="CHEBI:57692"/>
    </cofactor>
</comment>
<dbReference type="PROSITE" id="PS51387">
    <property type="entry name" value="FAD_PCMH"/>
    <property type="match status" value="1"/>
</dbReference>
<keyword evidence="8" id="KW-1185">Reference proteome</keyword>
<dbReference type="PANTHER" id="PTHR43716:SF1">
    <property type="entry name" value="D-2-HYDROXYGLUTARATE DEHYDROGENASE, MITOCHONDRIAL"/>
    <property type="match status" value="1"/>
</dbReference>
<keyword evidence="4" id="KW-0274">FAD</keyword>
<dbReference type="SUPFAM" id="SSF55103">
    <property type="entry name" value="FAD-linked oxidases, C-terminal domain"/>
    <property type="match status" value="1"/>
</dbReference>
<comment type="similarity">
    <text evidence="2">Belongs to the FAD-binding oxidoreductase/transferase type 4 family.</text>
</comment>
<dbReference type="InterPro" id="IPR036318">
    <property type="entry name" value="FAD-bd_PCMH-like_sf"/>
</dbReference>
<dbReference type="Gene3D" id="3.30.465.10">
    <property type="match status" value="1"/>
</dbReference>
<dbReference type="InterPro" id="IPR016164">
    <property type="entry name" value="FAD-linked_Oxase-like_C"/>
</dbReference>
<feature type="domain" description="FAD-binding PCMH-type" evidence="6">
    <location>
        <begin position="38"/>
        <end position="217"/>
    </location>
</feature>
<dbReference type="InterPro" id="IPR016171">
    <property type="entry name" value="Vanillyl_alc_oxidase_C-sub2"/>
</dbReference>
<dbReference type="InterPro" id="IPR004113">
    <property type="entry name" value="FAD-bd_oxidored_4_C"/>
</dbReference>
<name>A0ABY4AKM9_9BURK</name>
<dbReference type="Pfam" id="PF02913">
    <property type="entry name" value="FAD-oxidase_C"/>
    <property type="match status" value="1"/>
</dbReference>
<organism evidence="7 8">
    <name type="scientific">Orrella daihaiensis</name>
    <dbReference type="NCBI Taxonomy" id="2782176"/>
    <lineage>
        <taxon>Bacteria</taxon>
        <taxon>Pseudomonadati</taxon>
        <taxon>Pseudomonadota</taxon>
        <taxon>Betaproteobacteria</taxon>
        <taxon>Burkholderiales</taxon>
        <taxon>Alcaligenaceae</taxon>
        <taxon>Orrella</taxon>
    </lineage>
</organism>
<dbReference type="EMBL" id="CP063982">
    <property type="protein sequence ID" value="UOD50633.1"/>
    <property type="molecule type" value="Genomic_DNA"/>
</dbReference>
<evidence type="ECO:0000256" key="3">
    <source>
        <dbReference type="ARBA" id="ARBA00022630"/>
    </source>
</evidence>
<dbReference type="Gene3D" id="3.30.70.2740">
    <property type="match status" value="1"/>
</dbReference>
<protein>
    <submittedName>
        <fullName evidence="7">FAD-binding oxidoreductase</fullName>
    </submittedName>
</protein>
<dbReference type="InterPro" id="IPR016169">
    <property type="entry name" value="FAD-bd_PCMH_sub2"/>
</dbReference>
<dbReference type="Proteomes" id="UP000831607">
    <property type="component" value="Chromosome"/>
</dbReference>
<sequence>MSMSDSFIHDLRQALGDDQLLVHEQIEPRYKTDWSKASVCEPVAVVRPRSTEAVSAALKVCHAHGHPVTVQGGMTGLVGASQANDGDVVMSLEFLNGVQEIDATASCMTVWAGTPLQLVQEAAQAAGLYFAVDLGARGSCQVGGNIATNAGGNRVIRYGMMREQVLGLEVVLADGTIVTSLNKMLKNNAGYDVKQLFIGSEGTLGVITRAVLRLHAMPTETTTVLCALAHQDAMVSFLRRVRSMAGPSLLAFEVMWPDFFSFMTERVPGNVSPFERSDVMAVLLEVATGDAGLANDVLEGLLESALDAGELTDAAIAQSGKQADAFWRIRDSVSEFPLLFAPYASFDVSLPIQSVCEFVTTLKSQLAKDMACAQSLFFGHIGDSNLHIVVHVPGPRQTFPKDAIDAAVYELVKQYHGSVSAEHGIGTRKKPWLGYSRSPAEIEVMKVIKKALDPGQILNRGRVIDF</sequence>
<gene>
    <name evidence="7" type="ORF">DHf2319_01465</name>
</gene>
<evidence type="ECO:0000313" key="8">
    <source>
        <dbReference type="Proteomes" id="UP000831607"/>
    </source>
</evidence>
<accession>A0ABY4AKM9</accession>
<dbReference type="InterPro" id="IPR016167">
    <property type="entry name" value="FAD-bd_PCMH_sub1"/>
</dbReference>
<dbReference type="Gene3D" id="1.10.45.10">
    <property type="entry name" value="Vanillyl-alcohol Oxidase, Chain A, domain 4"/>
    <property type="match status" value="1"/>
</dbReference>
<keyword evidence="3" id="KW-0285">Flavoprotein</keyword>
<dbReference type="PANTHER" id="PTHR43716">
    <property type="entry name" value="D-2-HYDROXYGLUTARATE DEHYDROGENASE, MITOCHONDRIAL"/>
    <property type="match status" value="1"/>
</dbReference>
<dbReference type="Gene3D" id="3.30.70.2190">
    <property type="match status" value="1"/>
</dbReference>